<evidence type="ECO:0000256" key="2">
    <source>
        <dbReference type="ARBA" id="ARBA00009263"/>
    </source>
</evidence>
<reference evidence="7" key="1">
    <citation type="journal article" date="2011" name="MBio">
        <title>Novel metabolic attributes of the genus Cyanothece, comprising a group of unicellular nitrogen-fixing Cyanobacteria.</title>
        <authorList>
            <person name="Bandyopadhyay A."/>
            <person name="Elvitigala T."/>
            <person name="Welsh E."/>
            <person name="Stockel J."/>
            <person name="Liberton M."/>
            <person name="Min H."/>
            <person name="Sherman L.A."/>
            <person name="Pakrasi H.B."/>
        </authorList>
    </citation>
    <scope>NUCLEOTIDE SEQUENCE [LARGE SCALE GENOMIC DNA]</scope>
    <source>
        <strain evidence="7">PCC 7822</strain>
    </source>
</reference>
<dbReference type="PANTHER" id="PTHR43715:SF1">
    <property type="entry name" value="GDP-MANNOSE 4,6 DEHYDRATASE"/>
    <property type="match status" value="1"/>
</dbReference>
<keyword evidence="7" id="KW-1185">Reference proteome</keyword>
<dbReference type="STRING" id="497965.Cyan7822_5352"/>
<organism evidence="6 7">
    <name type="scientific">Gloeothece verrucosa (strain PCC 7822)</name>
    <name type="common">Cyanothece sp. (strain PCC 7822)</name>
    <dbReference type="NCBI Taxonomy" id="497965"/>
    <lineage>
        <taxon>Bacteria</taxon>
        <taxon>Bacillati</taxon>
        <taxon>Cyanobacteriota</taxon>
        <taxon>Cyanophyceae</taxon>
        <taxon>Oscillatoriophycideae</taxon>
        <taxon>Chroococcales</taxon>
        <taxon>Aphanothecaceae</taxon>
        <taxon>Gloeothece</taxon>
        <taxon>Gloeothece verrucosa</taxon>
    </lineage>
</organism>
<dbReference type="Gene3D" id="3.90.25.10">
    <property type="entry name" value="UDP-galactose 4-epimerase, domain 1"/>
    <property type="match status" value="1"/>
</dbReference>
<dbReference type="InterPro" id="IPR036291">
    <property type="entry name" value="NAD(P)-bd_dom_sf"/>
</dbReference>
<dbReference type="PANTHER" id="PTHR43715">
    <property type="entry name" value="GDP-MANNOSE 4,6-DEHYDRATASE"/>
    <property type="match status" value="1"/>
</dbReference>
<dbReference type="SUPFAM" id="SSF51735">
    <property type="entry name" value="NAD(P)-binding Rossmann-fold domains"/>
    <property type="match status" value="1"/>
</dbReference>
<dbReference type="EMBL" id="CP002198">
    <property type="protein sequence ID" value="ADN17231.1"/>
    <property type="molecule type" value="Genomic_DNA"/>
</dbReference>
<evidence type="ECO:0000313" key="7">
    <source>
        <dbReference type="Proteomes" id="UP000008206"/>
    </source>
</evidence>
<evidence type="ECO:0000256" key="4">
    <source>
        <dbReference type="ARBA" id="ARBA00023239"/>
    </source>
</evidence>
<evidence type="ECO:0000313" key="6">
    <source>
        <dbReference type="EMBL" id="ADN17231.1"/>
    </source>
</evidence>
<evidence type="ECO:0000256" key="3">
    <source>
        <dbReference type="ARBA" id="ARBA00011989"/>
    </source>
</evidence>
<comment type="cofactor">
    <cofactor evidence="1">
        <name>NADP(+)</name>
        <dbReference type="ChEBI" id="CHEBI:58349"/>
    </cofactor>
</comment>
<keyword evidence="4 6" id="KW-0456">Lyase</keyword>
<dbReference type="AlphaFoldDB" id="E0U826"/>
<dbReference type="Gene3D" id="3.40.50.720">
    <property type="entry name" value="NAD(P)-binding Rossmann-like Domain"/>
    <property type="match status" value="1"/>
</dbReference>
<dbReference type="GO" id="GO:0042351">
    <property type="term" value="P:'de novo' GDP-L-fucose biosynthetic process"/>
    <property type="evidence" value="ECO:0007669"/>
    <property type="project" value="TreeGrafter"/>
</dbReference>
<dbReference type="HOGENOM" id="CLU_007383_14_0_3"/>
<dbReference type="EC" id="4.2.1.47" evidence="3"/>
<accession>E0U826</accession>
<name>E0U826_GLOV7</name>
<evidence type="ECO:0000256" key="1">
    <source>
        <dbReference type="ARBA" id="ARBA00001937"/>
    </source>
</evidence>
<dbReference type="RefSeq" id="WP_013325269.1">
    <property type="nucleotide sequence ID" value="NC_014501.1"/>
</dbReference>
<dbReference type="GO" id="GO:0008446">
    <property type="term" value="F:GDP-mannose 4,6-dehydratase activity"/>
    <property type="evidence" value="ECO:0007669"/>
    <property type="project" value="UniProtKB-EC"/>
</dbReference>
<dbReference type="Pfam" id="PF16363">
    <property type="entry name" value="GDP_Man_Dehyd"/>
    <property type="match status" value="1"/>
</dbReference>
<dbReference type="InterPro" id="IPR016040">
    <property type="entry name" value="NAD(P)-bd_dom"/>
</dbReference>
<proteinExistence type="inferred from homology"/>
<dbReference type="OrthoDB" id="9779041at2"/>
<evidence type="ECO:0000259" key="5">
    <source>
        <dbReference type="Pfam" id="PF16363"/>
    </source>
</evidence>
<dbReference type="KEGG" id="cyj:Cyan7822_5352"/>
<feature type="domain" description="NAD(P)-binding" evidence="5">
    <location>
        <begin position="4"/>
        <end position="286"/>
    </location>
</feature>
<comment type="similarity">
    <text evidence="2">Belongs to the NAD(P)-dependent epimerase/dehydratase family. GDP-mannose 4,6-dehydratase subfamily.</text>
</comment>
<dbReference type="InterPro" id="IPR006368">
    <property type="entry name" value="GDP_Man_deHydtase"/>
</dbReference>
<dbReference type="Proteomes" id="UP000008206">
    <property type="component" value="Chromosome"/>
</dbReference>
<sequence length="295" mass="33330">MKALIFGANGQDGYYLSKICQERGIEPIGISRSGNWQHGDVSNYEQVAQFIQYYTPNYIFHLAANSKTNHKALFENHQTIATGTLNILESTYKYSPKTNVFIAGSGLQFENKNQPISEQTPFAATSPYAIARIQSVYAARYYRSLGLSVYVGYLFHHESPLRKPNHVSQKIVLAVKRIAAGSNEIIELGDITVEKEWAFAGDIIRGIFTLVEQNNIFESVIGSGVTYSIEGWLNQCFSFIGKDWHEYVKLRPGFVSEYKRLISSPHLINSLGWFPSVSFSELAVMMMNKNIEEKQ</sequence>
<protein>
    <recommendedName>
        <fullName evidence="3">GDP-mannose 4,6-dehydratase</fullName>
        <ecNumber evidence="3">4.2.1.47</ecNumber>
    </recommendedName>
</protein>
<dbReference type="eggNOG" id="COG1089">
    <property type="taxonomic scope" value="Bacteria"/>
</dbReference>
<gene>
    <name evidence="6" type="ordered locus">Cyan7822_5352</name>
</gene>